<name>A0A975K8D0_9SPHN</name>
<dbReference type="AlphaFoldDB" id="A0A975K8D0"/>
<reference evidence="2" key="1">
    <citation type="submission" date="2021-04" db="EMBL/GenBank/DDBJ databases">
        <title>Isolation of p-tert-butylphenol degrading bacteria Sphingobium phenoxybenzoativorans Tas13 from active sludge.</title>
        <authorList>
            <person name="Li Y."/>
        </authorList>
    </citation>
    <scope>NUCLEOTIDE SEQUENCE</scope>
    <source>
        <strain evidence="2">Tas13</strain>
    </source>
</reference>
<dbReference type="EMBL" id="CP073910">
    <property type="protein sequence ID" value="QUT06681.1"/>
    <property type="molecule type" value="Genomic_DNA"/>
</dbReference>
<dbReference type="InterPro" id="IPR007712">
    <property type="entry name" value="RelE/ParE_toxin"/>
</dbReference>
<proteinExistence type="predicted"/>
<dbReference type="RefSeq" id="WP_212609999.1">
    <property type="nucleotide sequence ID" value="NZ_CP073910.1"/>
</dbReference>
<accession>A0A975K8D0</accession>
<evidence type="ECO:0000313" key="3">
    <source>
        <dbReference type="Proteomes" id="UP000681425"/>
    </source>
</evidence>
<dbReference type="Proteomes" id="UP000681425">
    <property type="component" value="Chromosome"/>
</dbReference>
<evidence type="ECO:0000256" key="1">
    <source>
        <dbReference type="ARBA" id="ARBA00022649"/>
    </source>
</evidence>
<sequence length="101" mass="11365">MPHRIVFTPEARDQLDSLYTYIAAAADSAIAARFANGLIDHIATLGEFPQRGTPRNDVRPGLRTLAWRRRVTIAFMVEESDVVVIGIFYGGRDFESLLRED</sequence>
<dbReference type="InterPro" id="IPR035093">
    <property type="entry name" value="RelE/ParE_toxin_dom_sf"/>
</dbReference>
<organism evidence="2 3">
    <name type="scientific">Sphingobium phenoxybenzoativorans</name>
    <dbReference type="NCBI Taxonomy" id="1592790"/>
    <lineage>
        <taxon>Bacteria</taxon>
        <taxon>Pseudomonadati</taxon>
        <taxon>Pseudomonadota</taxon>
        <taxon>Alphaproteobacteria</taxon>
        <taxon>Sphingomonadales</taxon>
        <taxon>Sphingomonadaceae</taxon>
        <taxon>Sphingobium</taxon>
    </lineage>
</organism>
<dbReference type="Gene3D" id="3.30.2310.20">
    <property type="entry name" value="RelE-like"/>
    <property type="match status" value="1"/>
</dbReference>
<keyword evidence="1" id="KW-1277">Toxin-antitoxin system</keyword>
<gene>
    <name evidence="2" type="ORF">KFK14_04355</name>
</gene>
<evidence type="ECO:0000313" key="2">
    <source>
        <dbReference type="EMBL" id="QUT06681.1"/>
    </source>
</evidence>
<protein>
    <submittedName>
        <fullName evidence="2">Type II toxin-antitoxin system RelE/ParE family toxin</fullName>
    </submittedName>
</protein>
<keyword evidence="3" id="KW-1185">Reference proteome</keyword>
<dbReference type="Pfam" id="PF05016">
    <property type="entry name" value="ParE_toxin"/>
    <property type="match status" value="1"/>
</dbReference>
<dbReference type="KEGG" id="spph:KFK14_04355"/>